<evidence type="ECO:0000313" key="7">
    <source>
        <dbReference type="EMBL" id="RUO27074.1"/>
    </source>
</evidence>
<keyword evidence="2" id="KW-1003">Cell membrane</keyword>
<gene>
    <name evidence="7" type="ORF">CWE09_01635</name>
</gene>
<accession>A0A432WAD3</accession>
<evidence type="ECO:0000313" key="8">
    <source>
        <dbReference type="Proteomes" id="UP000288293"/>
    </source>
</evidence>
<keyword evidence="3 6" id="KW-0812">Transmembrane</keyword>
<reference evidence="7 8" key="1">
    <citation type="journal article" date="2011" name="Front. Microbiol.">
        <title>Genomic signatures of strain selection and enhancement in Bacillus atrophaeus var. globigii, a historical biowarfare simulant.</title>
        <authorList>
            <person name="Gibbons H.S."/>
            <person name="Broomall S.M."/>
            <person name="McNew L.A."/>
            <person name="Daligault H."/>
            <person name="Chapman C."/>
            <person name="Bruce D."/>
            <person name="Karavis M."/>
            <person name="Krepps M."/>
            <person name="McGregor P.A."/>
            <person name="Hong C."/>
            <person name="Park K.H."/>
            <person name="Akmal A."/>
            <person name="Feldman A."/>
            <person name="Lin J.S."/>
            <person name="Chang W.E."/>
            <person name="Higgs B.W."/>
            <person name="Demirev P."/>
            <person name="Lindquist J."/>
            <person name="Liem A."/>
            <person name="Fochler E."/>
            <person name="Read T.D."/>
            <person name="Tapia R."/>
            <person name="Johnson S."/>
            <person name="Bishop-Lilly K.A."/>
            <person name="Detter C."/>
            <person name="Han C."/>
            <person name="Sozhamannan S."/>
            <person name="Rosenzweig C.N."/>
            <person name="Skowronski E.W."/>
        </authorList>
    </citation>
    <scope>NUCLEOTIDE SEQUENCE [LARGE SCALE GENOMIC DNA]</scope>
    <source>
        <strain evidence="7 8">MLST1</strain>
    </source>
</reference>
<evidence type="ECO:0000256" key="6">
    <source>
        <dbReference type="SAM" id="Phobius"/>
    </source>
</evidence>
<comment type="caution">
    <text evidence="7">The sequence shown here is derived from an EMBL/GenBank/DDBJ whole genome shotgun (WGS) entry which is preliminary data.</text>
</comment>
<proteinExistence type="predicted"/>
<sequence>MIHDQLPEHNDDSLINALHLFIRLAVRVLSIMMVVVIGWGVVDAGFVIYEKLMDEPRFLIEMNDFFVIFGSFMVVLIAIEIFINIRLYLGTNVLPVQLVVATALMAVARKVIVLDLEETVSFEYLLSLGVVIIALGVTYWLISKKVVNSKKNG</sequence>
<dbReference type="Pfam" id="PF06146">
    <property type="entry name" value="PsiE"/>
    <property type="match status" value="1"/>
</dbReference>
<dbReference type="AlphaFoldDB" id="A0A432WAD3"/>
<dbReference type="Proteomes" id="UP000288293">
    <property type="component" value="Unassembled WGS sequence"/>
</dbReference>
<evidence type="ECO:0000256" key="2">
    <source>
        <dbReference type="ARBA" id="ARBA00022475"/>
    </source>
</evidence>
<organism evidence="7 8">
    <name type="scientific">Aliidiomarina minuta</name>
    <dbReference type="NCBI Taxonomy" id="880057"/>
    <lineage>
        <taxon>Bacteria</taxon>
        <taxon>Pseudomonadati</taxon>
        <taxon>Pseudomonadota</taxon>
        <taxon>Gammaproteobacteria</taxon>
        <taxon>Alteromonadales</taxon>
        <taxon>Idiomarinaceae</taxon>
        <taxon>Aliidiomarina</taxon>
    </lineage>
</organism>
<keyword evidence="4 6" id="KW-1133">Transmembrane helix</keyword>
<feature type="transmembrane region" description="Helical" evidence="6">
    <location>
        <begin position="124"/>
        <end position="142"/>
    </location>
</feature>
<keyword evidence="8" id="KW-1185">Reference proteome</keyword>
<dbReference type="InterPro" id="IPR020948">
    <property type="entry name" value="P_starv_induced_PsiE-like"/>
</dbReference>
<evidence type="ECO:0000256" key="4">
    <source>
        <dbReference type="ARBA" id="ARBA00022989"/>
    </source>
</evidence>
<comment type="subcellular location">
    <subcellularLocation>
        <location evidence="1">Cell membrane</location>
        <topology evidence="1">Multi-pass membrane protein</topology>
    </subcellularLocation>
</comment>
<dbReference type="EMBL" id="PIPL01000001">
    <property type="protein sequence ID" value="RUO27074.1"/>
    <property type="molecule type" value="Genomic_DNA"/>
</dbReference>
<evidence type="ECO:0000256" key="1">
    <source>
        <dbReference type="ARBA" id="ARBA00004651"/>
    </source>
</evidence>
<dbReference type="GO" id="GO:0005886">
    <property type="term" value="C:plasma membrane"/>
    <property type="evidence" value="ECO:0007669"/>
    <property type="project" value="UniProtKB-SubCell"/>
</dbReference>
<feature type="transmembrane region" description="Helical" evidence="6">
    <location>
        <begin position="65"/>
        <end position="85"/>
    </location>
</feature>
<evidence type="ECO:0008006" key="9">
    <source>
        <dbReference type="Google" id="ProtNLM"/>
    </source>
</evidence>
<feature type="transmembrane region" description="Helical" evidence="6">
    <location>
        <begin position="24"/>
        <end position="49"/>
    </location>
</feature>
<evidence type="ECO:0000256" key="3">
    <source>
        <dbReference type="ARBA" id="ARBA00022692"/>
    </source>
</evidence>
<feature type="transmembrane region" description="Helical" evidence="6">
    <location>
        <begin position="92"/>
        <end position="112"/>
    </location>
</feature>
<evidence type="ECO:0000256" key="5">
    <source>
        <dbReference type="ARBA" id="ARBA00023136"/>
    </source>
</evidence>
<name>A0A432WAD3_9GAMM</name>
<dbReference type="OrthoDB" id="598027at2"/>
<keyword evidence="5 6" id="KW-0472">Membrane</keyword>
<protein>
    <recommendedName>
        <fullName evidence="9">Phosphate-starvation-inducible E-like protein</fullName>
    </recommendedName>
</protein>